<dbReference type="PANTHER" id="PTHR10039">
    <property type="entry name" value="AMELOGENIN"/>
    <property type="match status" value="1"/>
</dbReference>
<dbReference type="OrthoDB" id="448455at2759"/>
<dbReference type="SUPFAM" id="SSF52540">
    <property type="entry name" value="P-loop containing nucleoside triphosphate hydrolases"/>
    <property type="match status" value="1"/>
</dbReference>
<proteinExistence type="predicted"/>
<dbReference type="Pfam" id="PF24883">
    <property type="entry name" value="NPHP3_N"/>
    <property type="match status" value="1"/>
</dbReference>
<dbReference type="EMBL" id="JAGMWT010000005">
    <property type="protein sequence ID" value="KAH7128114.1"/>
    <property type="molecule type" value="Genomic_DNA"/>
</dbReference>
<feature type="compositionally biased region" description="Polar residues" evidence="2">
    <location>
        <begin position="1451"/>
        <end position="1460"/>
    </location>
</feature>
<evidence type="ECO:0000256" key="1">
    <source>
        <dbReference type="ARBA" id="ARBA00022737"/>
    </source>
</evidence>
<evidence type="ECO:0000256" key="2">
    <source>
        <dbReference type="SAM" id="MobiDB-lite"/>
    </source>
</evidence>
<evidence type="ECO:0000313" key="6">
    <source>
        <dbReference type="Proteomes" id="UP000700596"/>
    </source>
</evidence>
<evidence type="ECO:0000313" key="5">
    <source>
        <dbReference type="EMBL" id="KAH7128114.1"/>
    </source>
</evidence>
<dbReference type="Pfam" id="PF17109">
    <property type="entry name" value="Goodbye"/>
    <property type="match status" value="1"/>
</dbReference>
<dbReference type="Gene3D" id="3.40.50.300">
    <property type="entry name" value="P-loop containing nucleotide triphosphate hydrolases"/>
    <property type="match status" value="1"/>
</dbReference>
<gene>
    <name evidence="5" type="ORF">B0J11DRAFT_504607</name>
</gene>
<dbReference type="PANTHER" id="PTHR10039:SF17">
    <property type="entry name" value="FUNGAL STAND N-TERMINAL GOODBYE DOMAIN-CONTAINING PROTEIN-RELATED"/>
    <property type="match status" value="1"/>
</dbReference>
<keyword evidence="1" id="KW-0677">Repeat</keyword>
<evidence type="ECO:0008006" key="7">
    <source>
        <dbReference type="Google" id="ProtNLM"/>
    </source>
</evidence>
<organism evidence="5 6">
    <name type="scientific">Dendryphion nanum</name>
    <dbReference type="NCBI Taxonomy" id="256645"/>
    <lineage>
        <taxon>Eukaryota</taxon>
        <taxon>Fungi</taxon>
        <taxon>Dikarya</taxon>
        <taxon>Ascomycota</taxon>
        <taxon>Pezizomycotina</taxon>
        <taxon>Dothideomycetes</taxon>
        <taxon>Pleosporomycetidae</taxon>
        <taxon>Pleosporales</taxon>
        <taxon>Torulaceae</taxon>
        <taxon>Dendryphion</taxon>
    </lineage>
</organism>
<accession>A0A9P9DZX3</accession>
<dbReference type="Proteomes" id="UP000700596">
    <property type="component" value="Unassembled WGS sequence"/>
</dbReference>
<feature type="compositionally biased region" description="Basic and acidic residues" evidence="2">
    <location>
        <begin position="1432"/>
        <end position="1441"/>
    </location>
</feature>
<keyword evidence="6" id="KW-1185">Reference proteome</keyword>
<feature type="compositionally biased region" description="Polar residues" evidence="2">
    <location>
        <begin position="1473"/>
        <end position="1482"/>
    </location>
</feature>
<dbReference type="InterPro" id="IPR031350">
    <property type="entry name" value="Goodbye_dom"/>
</dbReference>
<evidence type="ECO:0000259" key="3">
    <source>
        <dbReference type="Pfam" id="PF17109"/>
    </source>
</evidence>
<dbReference type="InterPro" id="IPR011990">
    <property type="entry name" value="TPR-like_helical_dom_sf"/>
</dbReference>
<feature type="region of interest" description="Disordered" evidence="2">
    <location>
        <begin position="1362"/>
        <end position="1509"/>
    </location>
</feature>
<feature type="compositionally biased region" description="Polar residues" evidence="2">
    <location>
        <begin position="1380"/>
        <end position="1389"/>
    </location>
</feature>
<protein>
    <recommendedName>
        <fullName evidence="7">Fungal STAND N-terminal Goodbye domain-containing protein</fullName>
    </recommendedName>
</protein>
<comment type="caution">
    <text evidence="5">The sequence shown here is derived from an EMBL/GenBank/DDBJ whole genome shotgun (WGS) entry which is preliminary data.</text>
</comment>
<evidence type="ECO:0000259" key="4">
    <source>
        <dbReference type="Pfam" id="PF24883"/>
    </source>
</evidence>
<reference evidence="5" key="1">
    <citation type="journal article" date="2021" name="Nat. Commun.">
        <title>Genetic determinants of endophytism in the Arabidopsis root mycobiome.</title>
        <authorList>
            <person name="Mesny F."/>
            <person name="Miyauchi S."/>
            <person name="Thiergart T."/>
            <person name="Pickel B."/>
            <person name="Atanasova L."/>
            <person name="Karlsson M."/>
            <person name="Huettel B."/>
            <person name="Barry K.W."/>
            <person name="Haridas S."/>
            <person name="Chen C."/>
            <person name="Bauer D."/>
            <person name="Andreopoulos W."/>
            <person name="Pangilinan J."/>
            <person name="LaButti K."/>
            <person name="Riley R."/>
            <person name="Lipzen A."/>
            <person name="Clum A."/>
            <person name="Drula E."/>
            <person name="Henrissat B."/>
            <person name="Kohler A."/>
            <person name="Grigoriev I.V."/>
            <person name="Martin F.M."/>
            <person name="Hacquard S."/>
        </authorList>
    </citation>
    <scope>NUCLEOTIDE SEQUENCE</scope>
    <source>
        <strain evidence="5">MPI-CAGE-CH-0243</strain>
    </source>
</reference>
<feature type="domain" description="Fungal STAND N-terminal Goodbye" evidence="3">
    <location>
        <begin position="17"/>
        <end position="140"/>
    </location>
</feature>
<dbReference type="Gene3D" id="1.25.40.10">
    <property type="entry name" value="Tetratricopeptide repeat domain"/>
    <property type="match status" value="1"/>
</dbReference>
<dbReference type="InterPro" id="IPR027417">
    <property type="entry name" value="P-loop_NTPase"/>
</dbReference>
<sequence>MGSGEKPASESDLGSLWKRAIIDYKSKTGYDLSHMKAASMDGIMQSAQDNLKTFQGKLHDKSKIDKVRTAFGNNLGGMQKCMNCIQAVGAAAGAFPPAMPVGLVFAACGRVLEAFAGVRADHDKVVAFFNQSTRFFERLSIIEGKVRKEGPLALAIMRVFSAQLSICAIAEVRMKEKNARIKAFMSALWTVEDPDLAASYGVMQVSIEELAQTVGYETYSSIKDTQTATSEVSAKADEIDEAIRQFRLQQTKDVRLLYDSNLDLKAEIGLMRSENRAGVSMIVDSQVTLHNDMKDFILKSLSSEREKTNTKEKNKLGAKGVGKGDAGDKKFTALRSIKSYFDDHAELVRMWKTAHKENTAQIQEMKDSFVDRTGEWLGSDPIFQQWIDGKNPLLWIRGPEGIGKSFLSHASLQILRSREESHASYAYFCFKEDFACLQSAQCAIACAAIQVAETNTRYAEQIAAKLKEDENNRYEISTWRRFFLAPFGSGNPTDSHEKLYLVLDGLDESSDQQIEVVREFLEELKNEKSRVHVLLTSRSDKSVGLEKLDPLIIEASKARMLPDIKILIWSRLQTLARLRKFSHAAKKIIRRKVAQQADGMLYVEHTLRRLSYIGREGAVVKALGKLPDNLHGLYKLMLDDCRRNRTPDQYEALKKLFAWLAFSKRPLSLSEASELIKVTIKDDDEFDIEDEIVGRSARILELARSTALDEDAKDDINEDKDEQDDDYLVQLDNYQKQPLTFQERSLRQYFRAVSVEAHGAEELRTPASVAQRYILTMCVDVLMKSAAASRKDEPSKLGDYVVKFWHDHFNELDPETLPDEEISEVLPALYKLVTNQKNVAKQFELFATVPAWVYPVEEEADASPWYVRLEAWAKKSESLPADALNPEVKEWLAGITANPKSVLGSLARGHVSNWLSQYHAQELLDGYTYAEATLKIMGLFESTDDKIKDCLSVADAFGEHKETGLSCRAIGTRIMDISYEAADDDSRKQLQTGGIPYLTKAIELAGDDNLLKALVYRTFTRLYQQQKEYQTSIEFADKSIACFEQSASEQDPKVKNDWKLNYWVYYMYIYKAECYLDGDNKEDALRMYKEARRTTGDDDILEGAELESLTRTLDETTDPDGTRLMAELKDWTEKERHLWFNWSFEWWTEETSLARMFRAAHLTGETAILLDWFAVYERTLPPRSLLVFNIKAATADFYHKKLKDLEKAKQFMRAALTIQPQLDTDYDYVFHHRISYVRLNLAGLVFEEFRTSLNPTLKETCLDSMKALLPGRADQDLRESHIDMLIANMLRIIGPAREYQKCMDQIFKACIDGLEDGVSWNDGDSLRLLAKVLSSLDGLEKDARIAISAQFSVLDRTIFDSEKKSQAGSENGETEEPAQNGDSGETESPAQDGENAEAKANGEVTEGQDVPATTEGGTPVDLANGTHAFTEPTKETEKPKTDSPQLEDFSDVSSKTTEAPNGTAGDDSIATPDATTEQSQPAPETAPETDADGTTEATAPDSNDPIADKDKEDICDYSIGCDGACGTSISSWTQPIYLCLICPNVDLCEDCHTKRRVPGSDLPYCAENHHYVKGPIKGWRGVKDGVIRIGEEEIKVKEWIRGLKEERWQKAWEKYWGRQGGLKDIGDD</sequence>
<dbReference type="InterPro" id="IPR056884">
    <property type="entry name" value="NPHP3-like_N"/>
</dbReference>
<name>A0A9P9DZX3_9PLEO</name>
<feature type="domain" description="Nephrocystin 3-like N-terminal" evidence="4">
    <location>
        <begin position="373"/>
        <end position="538"/>
    </location>
</feature>
<dbReference type="SUPFAM" id="SSF48452">
    <property type="entry name" value="TPR-like"/>
    <property type="match status" value="1"/>
</dbReference>